<evidence type="ECO:0000259" key="2">
    <source>
        <dbReference type="Pfam" id="PF19743"/>
    </source>
</evidence>
<dbReference type="AlphaFoldDB" id="A0A401NJI8"/>
<dbReference type="InterPro" id="IPR003961">
    <property type="entry name" value="FN3_dom"/>
</dbReference>
<dbReference type="InterPro" id="IPR045574">
    <property type="entry name" value="ASTN1_2_Fn3"/>
</dbReference>
<feature type="domain" description="Annexin-like" evidence="1">
    <location>
        <begin position="140"/>
        <end position="232"/>
    </location>
</feature>
<dbReference type="CDD" id="cd00063">
    <property type="entry name" value="FN3"/>
    <property type="match status" value="1"/>
</dbReference>
<keyword evidence="4" id="KW-1185">Reference proteome</keyword>
<dbReference type="InterPro" id="IPR040685">
    <property type="entry name" value="Annexin-like"/>
</dbReference>
<proteinExistence type="predicted"/>
<dbReference type="STRING" id="75743.A0A401NJI8"/>
<gene>
    <name evidence="3" type="ORF">scyTo_0006978</name>
</gene>
<feature type="domain" description="Astrotactin-1/2 Fn3" evidence="2">
    <location>
        <begin position="71"/>
        <end position="137"/>
    </location>
</feature>
<dbReference type="PANTHER" id="PTHR16592">
    <property type="entry name" value="ASTROTACTIN-1-LIKE"/>
    <property type="match status" value="1"/>
</dbReference>
<accession>A0A401NJI8</accession>
<dbReference type="EMBL" id="BFAA01002446">
    <property type="protein sequence ID" value="GCB61044.1"/>
    <property type="molecule type" value="Genomic_DNA"/>
</dbReference>
<dbReference type="GO" id="GO:0007158">
    <property type="term" value="P:neuron cell-cell adhesion"/>
    <property type="evidence" value="ECO:0007669"/>
    <property type="project" value="TreeGrafter"/>
</dbReference>
<comment type="caution">
    <text evidence="3">The sequence shown here is derived from an EMBL/GenBank/DDBJ whole genome shotgun (WGS) entry which is preliminary data.</text>
</comment>
<dbReference type="OMA" id="TSVWALY"/>
<dbReference type="GO" id="GO:0005768">
    <property type="term" value="C:endosome"/>
    <property type="evidence" value="ECO:0007669"/>
    <property type="project" value="TreeGrafter"/>
</dbReference>
<name>A0A401NJI8_SCYTO</name>
<dbReference type="OrthoDB" id="9934301at2759"/>
<dbReference type="InterPro" id="IPR026995">
    <property type="entry name" value="Astrotactin"/>
</dbReference>
<dbReference type="GO" id="GO:0001764">
    <property type="term" value="P:neuron migration"/>
    <property type="evidence" value="ECO:0007669"/>
    <property type="project" value="InterPro"/>
</dbReference>
<dbReference type="Pfam" id="PF19743">
    <property type="entry name" value="ASTN1_2_fn3"/>
    <property type="match status" value="1"/>
</dbReference>
<sequence>MRDRNKRTVGDGTEEIDKFEAKRVGDQDRNRSKRNRWGLEAVANSHRMSRPQCKPISATQWSSVASKGINKSVLSFVDDIASGSKTPCVMLGKVPDKVSNSISLIIRCLEPDTTYMFTLWAVDNTGRRSRPSAVTVKVPCPLVDDVKAKEIADKIYNLFNGYTSGKEQQTAYNTLMDLGSSTLHRVYYHYNQDYEHFGEFTWRCEDELGPRKAGLILSKLEELSSWCRGLLREPKIILRRISLKYLSCQYSEMKRSGINWQDLRTEVKKICDEQFLTVLYNDYGEHKEF</sequence>
<evidence type="ECO:0000259" key="1">
    <source>
        <dbReference type="Pfam" id="PF18411"/>
    </source>
</evidence>
<evidence type="ECO:0000313" key="3">
    <source>
        <dbReference type="EMBL" id="GCB61044.1"/>
    </source>
</evidence>
<dbReference type="Proteomes" id="UP000288216">
    <property type="component" value="Unassembled WGS sequence"/>
</dbReference>
<reference evidence="3 4" key="1">
    <citation type="journal article" date="2018" name="Nat. Ecol. Evol.">
        <title>Shark genomes provide insights into elasmobranch evolution and the origin of vertebrates.</title>
        <authorList>
            <person name="Hara Y"/>
            <person name="Yamaguchi K"/>
            <person name="Onimaru K"/>
            <person name="Kadota M"/>
            <person name="Koyanagi M"/>
            <person name="Keeley SD"/>
            <person name="Tatsumi K"/>
            <person name="Tanaka K"/>
            <person name="Motone F"/>
            <person name="Kageyama Y"/>
            <person name="Nozu R"/>
            <person name="Adachi N"/>
            <person name="Nishimura O"/>
            <person name="Nakagawa R"/>
            <person name="Tanegashima C"/>
            <person name="Kiyatake I"/>
            <person name="Matsumoto R"/>
            <person name="Murakumo K"/>
            <person name="Nishida K"/>
            <person name="Terakita A"/>
            <person name="Kuratani S"/>
            <person name="Sato K"/>
            <person name="Hyodo S Kuraku.S."/>
        </authorList>
    </citation>
    <scope>NUCLEOTIDE SEQUENCE [LARGE SCALE GENOMIC DNA]</scope>
</reference>
<evidence type="ECO:0000313" key="4">
    <source>
        <dbReference type="Proteomes" id="UP000288216"/>
    </source>
</evidence>
<dbReference type="PANTHER" id="PTHR16592:SF8">
    <property type="entry name" value="ASTROTACTIN-1"/>
    <property type="match status" value="1"/>
</dbReference>
<dbReference type="Pfam" id="PF18411">
    <property type="entry name" value="Annexin_2"/>
    <property type="match status" value="1"/>
</dbReference>
<dbReference type="GO" id="GO:0016020">
    <property type="term" value="C:membrane"/>
    <property type="evidence" value="ECO:0007669"/>
    <property type="project" value="TreeGrafter"/>
</dbReference>
<protein>
    <submittedName>
        <fullName evidence="3">Uncharacterized protein</fullName>
    </submittedName>
</protein>
<organism evidence="3 4">
    <name type="scientific">Scyliorhinus torazame</name>
    <name type="common">Cloudy catshark</name>
    <name type="synonym">Catulus torazame</name>
    <dbReference type="NCBI Taxonomy" id="75743"/>
    <lineage>
        <taxon>Eukaryota</taxon>
        <taxon>Metazoa</taxon>
        <taxon>Chordata</taxon>
        <taxon>Craniata</taxon>
        <taxon>Vertebrata</taxon>
        <taxon>Chondrichthyes</taxon>
        <taxon>Elasmobranchii</taxon>
        <taxon>Galeomorphii</taxon>
        <taxon>Galeoidea</taxon>
        <taxon>Carcharhiniformes</taxon>
        <taxon>Scyliorhinidae</taxon>
        <taxon>Scyliorhinus</taxon>
    </lineage>
</organism>